<proteinExistence type="predicted"/>
<sequence>MVLVLAYNSFSFSQEINPQISFDYTLMPATSENISAQLFDGSLAIPLEFDAFSIKPVVGLRNYDFEYLEGMSFNTEPVERIHNIYSGVEINYSLDESWELGGGVEVSNASNLDADQYVITGNAHLNYNFKTAFPVAVEVGALYDSPLGKLQFLPTVALTTTYRKYQIQLGFPKSSLQYKLSENSMLEAAYAFEGDYFHLADELTFNSVELAREVGLSQQKLSLGYTYNLDSNWSFSLSGGYLLKNELSFYTGNDDTIYDLDLDTGPVFSTGIKFNFFNK</sequence>
<accession>A0A4Q0P895</accession>
<reference evidence="1 2" key="1">
    <citation type="submission" date="2018-07" db="EMBL/GenBank/DDBJ databases">
        <title>Leeuwenhoekiella genomics.</title>
        <authorList>
            <person name="Tahon G."/>
            <person name="Willems A."/>
        </authorList>
    </citation>
    <scope>NUCLEOTIDE SEQUENCE [LARGE SCALE GENOMIC DNA]</scope>
    <source>
        <strain evidence="1 2">LMG 22550</strain>
    </source>
</reference>
<gene>
    <name evidence="1" type="ORF">DSM00_2043</name>
</gene>
<evidence type="ECO:0000313" key="2">
    <source>
        <dbReference type="Proteomes" id="UP000289238"/>
    </source>
</evidence>
<protein>
    <recommendedName>
        <fullName evidence="3">Outer membrane protein with beta-barrel domain</fullName>
    </recommendedName>
</protein>
<dbReference type="EMBL" id="QOVM01000004">
    <property type="protein sequence ID" value="RXG21979.1"/>
    <property type="molecule type" value="Genomic_DNA"/>
</dbReference>
<dbReference type="Proteomes" id="UP000289238">
    <property type="component" value="Unassembled WGS sequence"/>
</dbReference>
<dbReference type="SUPFAM" id="SSF56935">
    <property type="entry name" value="Porins"/>
    <property type="match status" value="1"/>
</dbReference>
<organism evidence="1 2">
    <name type="scientific">Leeuwenhoekiella aequorea</name>
    <dbReference type="NCBI Taxonomy" id="283736"/>
    <lineage>
        <taxon>Bacteria</taxon>
        <taxon>Pseudomonadati</taxon>
        <taxon>Bacteroidota</taxon>
        <taxon>Flavobacteriia</taxon>
        <taxon>Flavobacteriales</taxon>
        <taxon>Flavobacteriaceae</taxon>
        <taxon>Leeuwenhoekiella</taxon>
    </lineage>
</organism>
<keyword evidence="2" id="KW-1185">Reference proteome</keyword>
<name>A0A4Q0P895_9FLAO</name>
<evidence type="ECO:0000313" key="1">
    <source>
        <dbReference type="EMBL" id="RXG21979.1"/>
    </source>
</evidence>
<dbReference type="AlphaFoldDB" id="A0A4Q0P895"/>
<evidence type="ECO:0008006" key="3">
    <source>
        <dbReference type="Google" id="ProtNLM"/>
    </source>
</evidence>
<comment type="caution">
    <text evidence="1">The sequence shown here is derived from an EMBL/GenBank/DDBJ whole genome shotgun (WGS) entry which is preliminary data.</text>
</comment>